<name>A0A919NMF3_9ACTN</name>
<evidence type="ECO:0008006" key="3">
    <source>
        <dbReference type="Google" id="ProtNLM"/>
    </source>
</evidence>
<dbReference type="Gene3D" id="1.20.120.450">
    <property type="entry name" value="dinb family like domain"/>
    <property type="match status" value="1"/>
</dbReference>
<dbReference type="SUPFAM" id="SSF109854">
    <property type="entry name" value="DinB/YfiT-like putative metalloenzymes"/>
    <property type="match status" value="1"/>
</dbReference>
<keyword evidence="2" id="KW-1185">Reference proteome</keyword>
<proteinExistence type="predicted"/>
<reference evidence="1" key="1">
    <citation type="submission" date="2021-01" db="EMBL/GenBank/DDBJ databases">
        <title>Whole genome shotgun sequence of Actinoplanes tereljensis NBRC 105297.</title>
        <authorList>
            <person name="Komaki H."/>
            <person name="Tamura T."/>
        </authorList>
    </citation>
    <scope>NUCLEOTIDE SEQUENCE</scope>
    <source>
        <strain evidence="1">NBRC 105297</strain>
    </source>
</reference>
<comment type="caution">
    <text evidence="1">The sequence shown here is derived from an EMBL/GenBank/DDBJ whole genome shotgun (WGS) entry which is preliminary data.</text>
</comment>
<protein>
    <recommendedName>
        <fullName evidence="3">Mycothiol-dependent maleylpyruvate isomerase metal-binding domain-containing protein</fullName>
    </recommendedName>
</protein>
<gene>
    <name evidence="1" type="ORF">Ate02nite_42050</name>
</gene>
<dbReference type="InterPro" id="IPR034660">
    <property type="entry name" value="DinB/YfiT-like"/>
</dbReference>
<dbReference type="Proteomes" id="UP000623608">
    <property type="component" value="Unassembled WGS sequence"/>
</dbReference>
<dbReference type="AlphaFoldDB" id="A0A919NMF3"/>
<dbReference type="EMBL" id="BOMY01000030">
    <property type="protein sequence ID" value="GIF21475.1"/>
    <property type="molecule type" value="Genomic_DNA"/>
</dbReference>
<organism evidence="1 2">
    <name type="scientific">Paractinoplanes tereljensis</name>
    <dbReference type="NCBI Taxonomy" id="571912"/>
    <lineage>
        <taxon>Bacteria</taxon>
        <taxon>Bacillati</taxon>
        <taxon>Actinomycetota</taxon>
        <taxon>Actinomycetes</taxon>
        <taxon>Micromonosporales</taxon>
        <taxon>Micromonosporaceae</taxon>
        <taxon>Paractinoplanes</taxon>
    </lineage>
</organism>
<accession>A0A919NMF3</accession>
<dbReference type="InterPro" id="IPR017517">
    <property type="entry name" value="Maleyloyr_isom"/>
</dbReference>
<dbReference type="NCBIfam" id="TIGR03083">
    <property type="entry name" value="maleylpyruvate isomerase family mycothiol-dependent enzyme"/>
    <property type="match status" value="1"/>
</dbReference>
<evidence type="ECO:0000313" key="2">
    <source>
        <dbReference type="Proteomes" id="UP000623608"/>
    </source>
</evidence>
<sequence length="344" mass="34463">MTGHPDDLLEAYAFGDCADPSVAAHVGSCGPCSAQVSTAARAAAWLSASHFEAPPITLRSRVLAAARSVRAPSISSALDAYAGQVAVFGGLLDDLSAADWRAPAVGGRTVAELVSHLAANDAQVAADLGFTAPPAPTARLEWRDRSDRLLRTVGSRADLLGHPVRLAGRVPVRRPLRDALTQRAFETWIHHSDVRAAIALPPVSPPPLHLARIVALGLSLLPGAMDTAGRGRPGVAVSVRLTGPGGGSFTVYLSAAAAGPSSGGPAGDSAAGGSFAGSAGDSAGGSFAGSASDGAPVAEVRLPAERFGRLLAGRIPAPASAAEISGDRPAALDLLAVAATLGCE</sequence>
<evidence type="ECO:0000313" key="1">
    <source>
        <dbReference type="EMBL" id="GIF21475.1"/>
    </source>
</evidence>
<dbReference type="RefSeq" id="WP_203808113.1">
    <property type="nucleotide sequence ID" value="NZ_BOMY01000030.1"/>
</dbReference>